<protein>
    <submittedName>
        <fullName evidence="2">Uncharacterized protein</fullName>
    </submittedName>
</protein>
<feature type="region of interest" description="Disordered" evidence="1">
    <location>
        <begin position="26"/>
        <end position="61"/>
    </location>
</feature>
<evidence type="ECO:0000313" key="2">
    <source>
        <dbReference type="EMBL" id="PNW84119.1"/>
    </source>
</evidence>
<dbReference type="KEGG" id="cre:CHLRE_04g221750v5"/>
<dbReference type="Gramene" id="PNW84119">
    <property type="protein sequence ID" value="PNW84119"/>
    <property type="gene ID" value="CHLRE_04g221750v5"/>
</dbReference>
<dbReference type="Proteomes" id="UP000006906">
    <property type="component" value="Chromosome 4"/>
</dbReference>
<dbReference type="InterPro" id="IPR011333">
    <property type="entry name" value="SKP1/BTB/POZ_sf"/>
</dbReference>
<keyword evidence="3" id="KW-1185">Reference proteome</keyword>
<dbReference type="EMBL" id="CM008965">
    <property type="protein sequence ID" value="PNW84119.1"/>
    <property type="molecule type" value="Genomic_DNA"/>
</dbReference>
<gene>
    <name evidence="2" type="ORF">CHLRE_04g221750v5</name>
</gene>
<evidence type="ECO:0000313" key="3">
    <source>
        <dbReference type="Proteomes" id="UP000006906"/>
    </source>
</evidence>
<feature type="compositionally biased region" description="Pro residues" evidence="1">
    <location>
        <begin position="47"/>
        <end position="60"/>
    </location>
</feature>
<name>A0A2K3DUA7_CHLRE</name>
<dbReference type="GeneID" id="66053245"/>
<organism evidence="2 3">
    <name type="scientific">Chlamydomonas reinhardtii</name>
    <name type="common">Chlamydomonas smithii</name>
    <dbReference type="NCBI Taxonomy" id="3055"/>
    <lineage>
        <taxon>Eukaryota</taxon>
        <taxon>Viridiplantae</taxon>
        <taxon>Chlorophyta</taxon>
        <taxon>core chlorophytes</taxon>
        <taxon>Chlorophyceae</taxon>
        <taxon>CS clade</taxon>
        <taxon>Chlamydomonadales</taxon>
        <taxon>Chlamydomonadaceae</taxon>
        <taxon>Chlamydomonas</taxon>
    </lineage>
</organism>
<sequence length="284" mass="30538">MAAALVPCAPGSSFVTLSFSDVVMQPVQQPQEQAQPVQSSANKQEPQPQPQPQPQPPPPKQLTVDRAVLWHASTVLRAMFEDTCSGGGGSGKDGFRSFVAGGSGRGGSCNGPAAVQLSGDRPEDWEVALRLIQADGGALQLVTWENVAQLCRLADKYDIAHLRQGCALFLNTNVLTLTLTAPLASPQNLLHAASLVERYLHQVPHSTQAVQRQLHAALSHLTPSPYYHKVVDLWPSKDAASALLVVELADSAEYRDIVTSNLQERIQAARLGALTTVLKRFCRA</sequence>
<evidence type="ECO:0000256" key="1">
    <source>
        <dbReference type="SAM" id="MobiDB-lite"/>
    </source>
</evidence>
<dbReference type="Gene3D" id="3.30.710.10">
    <property type="entry name" value="Potassium Channel Kv1.1, Chain A"/>
    <property type="match status" value="1"/>
</dbReference>
<dbReference type="AlphaFoldDB" id="A0A2K3DUA7"/>
<dbReference type="RefSeq" id="XP_042925263.1">
    <property type="nucleotide sequence ID" value="XM_043061911.1"/>
</dbReference>
<proteinExistence type="predicted"/>
<dbReference type="OrthoDB" id="549971at2759"/>
<dbReference type="InParanoid" id="A0A2K3DUA7"/>
<accession>A0A2K3DUA7</accession>
<feature type="compositionally biased region" description="Low complexity" evidence="1">
    <location>
        <begin position="26"/>
        <end position="38"/>
    </location>
</feature>
<reference evidence="2 3" key="1">
    <citation type="journal article" date="2007" name="Science">
        <title>The Chlamydomonas genome reveals the evolution of key animal and plant functions.</title>
        <authorList>
            <person name="Merchant S.S."/>
            <person name="Prochnik S.E."/>
            <person name="Vallon O."/>
            <person name="Harris E.H."/>
            <person name="Karpowicz S.J."/>
            <person name="Witman G.B."/>
            <person name="Terry A."/>
            <person name="Salamov A."/>
            <person name="Fritz-Laylin L.K."/>
            <person name="Marechal-Drouard L."/>
            <person name="Marshall W.F."/>
            <person name="Qu L.H."/>
            <person name="Nelson D.R."/>
            <person name="Sanderfoot A.A."/>
            <person name="Spalding M.H."/>
            <person name="Kapitonov V.V."/>
            <person name="Ren Q."/>
            <person name="Ferris P."/>
            <person name="Lindquist E."/>
            <person name="Shapiro H."/>
            <person name="Lucas S.M."/>
            <person name="Grimwood J."/>
            <person name="Schmutz J."/>
            <person name="Cardol P."/>
            <person name="Cerutti H."/>
            <person name="Chanfreau G."/>
            <person name="Chen C.L."/>
            <person name="Cognat V."/>
            <person name="Croft M.T."/>
            <person name="Dent R."/>
            <person name="Dutcher S."/>
            <person name="Fernandez E."/>
            <person name="Fukuzawa H."/>
            <person name="Gonzalez-Ballester D."/>
            <person name="Gonzalez-Halphen D."/>
            <person name="Hallmann A."/>
            <person name="Hanikenne M."/>
            <person name="Hippler M."/>
            <person name="Inwood W."/>
            <person name="Jabbari K."/>
            <person name="Kalanon M."/>
            <person name="Kuras R."/>
            <person name="Lefebvre P.A."/>
            <person name="Lemaire S.D."/>
            <person name="Lobanov A.V."/>
            <person name="Lohr M."/>
            <person name="Manuell A."/>
            <person name="Meier I."/>
            <person name="Mets L."/>
            <person name="Mittag M."/>
            <person name="Mittelmeier T."/>
            <person name="Moroney J.V."/>
            <person name="Moseley J."/>
            <person name="Napoli C."/>
            <person name="Nedelcu A.M."/>
            <person name="Niyogi K."/>
            <person name="Novoselov S.V."/>
            <person name="Paulsen I.T."/>
            <person name="Pazour G."/>
            <person name="Purton S."/>
            <person name="Ral J.P."/>
            <person name="Riano-Pachon D.M."/>
            <person name="Riekhof W."/>
            <person name="Rymarquis L."/>
            <person name="Schroda M."/>
            <person name="Stern D."/>
            <person name="Umen J."/>
            <person name="Willows R."/>
            <person name="Wilson N."/>
            <person name="Zimmer S.L."/>
            <person name="Allmer J."/>
            <person name="Balk J."/>
            <person name="Bisova K."/>
            <person name="Chen C.J."/>
            <person name="Elias M."/>
            <person name="Gendler K."/>
            <person name="Hauser C."/>
            <person name="Lamb M.R."/>
            <person name="Ledford H."/>
            <person name="Long J.C."/>
            <person name="Minagawa J."/>
            <person name="Page M.D."/>
            <person name="Pan J."/>
            <person name="Pootakham W."/>
            <person name="Roje S."/>
            <person name="Rose A."/>
            <person name="Stahlberg E."/>
            <person name="Terauchi A.M."/>
            <person name="Yang P."/>
            <person name="Ball S."/>
            <person name="Bowler C."/>
            <person name="Dieckmann C.L."/>
            <person name="Gladyshev V.N."/>
            <person name="Green P."/>
            <person name="Jorgensen R."/>
            <person name="Mayfield S."/>
            <person name="Mueller-Roeber B."/>
            <person name="Rajamani S."/>
            <person name="Sayre R.T."/>
            <person name="Brokstein P."/>
            <person name="Dubchak I."/>
            <person name="Goodstein D."/>
            <person name="Hornick L."/>
            <person name="Huang Y.W."/>
            <person name="Jhaveri J."/>
            <person name="Luo Y."/>
            <person name="Martinez D."/>
            <person name="Ngau W.C."/>
            <person name="Otillar B."/>
            <person name="Poliakov A."/>
            <person name="Porter A."/>
            <person name="Szajkowski L."/>
            <person name="Werner G."/>
            <person name="Zhou K."/>
            <person name="Grigoriev I.V."/>
            <person name="Rokhsar D.S."/>
            <person name="Grossman A.R."/>
        </authorList>
    </citation>
    <scope>NUCLEOTIDE SEQUENCE [LARGE SCALE GENOMIC DNA]</scope>
    <source>
        <strain evidence="3">CC-503</strain>
    </source>
</reference>
<dbReference type="SUPFAM" id="SSF54695">
    <property type="entry name" value="POZ domain"/>
    <property type="match status" value="1"/>
</dbReference>